<dbReference type="EMBL" id="QWDD01000001">
    <property type="protein sequence ID" value="RNJ49020.1"/>
    <property type="molecule type" value="Genomic_DNA"/>
</dbReference>
<feature type="domain" description="Transposase TnpC homeodomain" evidence="3">
    <location>
        <begin position="51"/>
        <end position="126"/>
    </location>
</feature>
<organism evidence="8 11">
    <name type="scientific">Methylocystis hirsuta</name>
    <dbReference type="NCBI Taxonomy" id="369798"/>
    <lineage>
        <taxon>Bacteria</taxon>
        <taxon>Pseudomonadati</taxon>
        <taxon>Pseudomonadota</taxon>
        <taxon>Alphaproteobacteria</taxon>
        <taxon>Hyphomicrobiales</taxon>
        <taxon>Methylocystaceae</taxon>
        <taxon>Methylocystis</taxon>
    </lineage>
</organism>
<protein>
    <submittedName>
        <fullName evidence="8">IS66 family transposase</fullName>
    </submittedName>
</protein>
<feature type="domain" description="Transposase IS66 zinc-finger binding" evidence="2">
    <location>
        <begin position="131"/>
        <end position="176"/>
    </location>
</feature>
<dbReference type="PANTHER" id="PTHR33678:SF1">
    <property type="entry name" value="BLL1576 PROTEIN"/>
    <property type="match status" value="1"/>
</dbReference>
<comment type="caution">
    <text evidence="8">The sequence shown here is derived from an EMBL/GenBank/DDBJ whole genome shotgun (WGS) entry which is preliminary data.</text>
</comment>
<evidence type="ECO:0000259" key="4">
    <source>
        <dbReference type="Pfam" id="PF13817"/>
    </source>
</evidence>
<dbReference type="AlphaFoldDB" id="A0A3M9XTE6"/>
<evidence type="ECO:0000313" key="6">
    <source>
        <dbReference type="EMBL" id="RNJ49020.1"/>
    </source>
</evidence>
<evidence type="ECO:0000313" key="7">
    <source>
        <dbReference type="EMBL" id="RNJ50048.1"/>
    </source>
</evidence>
<proteinExistence type="predicted"/>
<dbReference type="EMBL" id="QWDD01000003">
    <property type="protein sequence ID" value="RNJ48035.1"/>
    <property type="molecule type" value="Genomic_DNA"/>
</dbReference>
<dbReference type="Pfam" id="PF13005">
    <property type="entry name" value="zf-IS66"/>
    <property type="match status" value="1"/>
</dbReference>
<evidence type="ECO:0000313" key="8">
    <source>
        <dbReference type="EMBL" id="RNJ50388.1"/>
    </source>
</evidence>
<dbReference type="Proteomes" id="UP000268623">
    <property type="component" value="Unassembled WGS sequence"/>
</dbReference>
<dbReference type="Pfam" id="PF13007">
    <property type="entry name" value="LZ_Tnp_IS66"/>
    <property type="match status" value="1"/>
</dbReference>
<feature type="domain" description="Transposase IS66 central" evidence="1">
    <location>
        <begin position="190"/>
        <end position="492"/>
    </location>
</feature>
<evidence type="ECO:0000313" key="11">
    <source>
        <dbReference type="Proteomes" id="UP000268623"/>
    </source>
</evidence>
<dbReference type="InterPro" id="IPR024474">
    <property type="entry name" value="Znf_dom_IS66"/>
</dbReference>
<evidence type="ECO:0000259" key="3">
    <source>
        <dbReference type="Pfam" id="PF13007"/>
    </source>
</evidence>
<reference evidence="8 11" key="1">
    <citation type="submission" date="2018-08" db="EMBL/GenBank/DDBJ databases">
        <title>Genome sequence of Methylocystis hirsuta CSC1, a methanotroph able to accumulate PHAs.</title>
        <authorList>
            <person name="Bordel S."/>
            <person name="Rodriguez E."/>
            <person name="Gancedo J."/>
            <person name="Munoz R."/>
        </authorList>
    </citation>
    <scope>NUCLEOTIDE SEQUENCE [LARGE SCALE GENOMIC DNA]</scope>
    <source>
        <strain evidence="8 11">CSC1</strain>
    </source>
</reference>
<dbReference type="InterPro" id="IPR004291">
    <property type="entry name" value="Transposase_IS66_central"/>
</dbReference>
<evidence type="ECO:0000259" key="1">
    <source>
        <dbReference type="Pfam" id="PF03050"/>
    </source>
</evidence>
<evidence type="ECO:0000313" key="9">
    <source>
        <dbReference type="EMBL" id="RNJ50532.1"/>
    </source>
</evidence>
<gene>
    <name evidence="6" type="ORF">D1O30_04740</name>
    <name evidence="7" type="ORF">D1O30_10995</name>
    <name evidence="8" type="ORF">D1O30_13110</name>
    <name evidence="9" type="ORF">D1O30_14025</name>
    <name evidence="10" type="ORF">D1O30_19150</name>
    <name evidence="5" type="ORF">D1O30_19520</name>
</gene>
<dbReference type="EMBL" id="QWDD01000001">
    <property type="protein sequence ID" value="RNJ50048.1"/>
    <property type="molecule type" value="Genomic_DNA"/>
</dbReference>
<dbReference type="OrthoDB" id="9800877at2"/>
<evidence type="ECO:0000313" key="10">
    <source>
        <dbReference type="EMBL" id="RNJ51398.1"/>
    </source>
</evidence>
<dbReference type="EMBL" id="QWDD01000001">
    <property type="protein sequence ID" value="RNJ50388.1"/>
    <property type="molecule type" value="Genomic_DNA"/>
</dbReference>
<dbReference type="Pfam" id="PF13817">
    <property type="entry name" value="DDE_Tnp_IS66_C"/>
    <property type="match status" value="1"/>
</dbReference>
<dbReference type="InterPro" id="IPR052344">
    <property type="entry name" value="Transposase-related"/>
</dbReference>
<dbReference type="Pfam" id="PF03050">
    <property type="entry name" value="DDE_Tnp_IS66"/>
    <property type="match status" value="1"/>
</dbReference>
<dbReference type="EMBL" id="QWDD01000001">
    <property type="protein sequence ID" value="RNJ50532.1"/>
    <property type="molecule type" value="Genomic_DNA"/>
</dbReference>
<dbReference type="EMBL" id="QWDD01000001">
    <property type="protein sequence ID" value="RNJ51398.1"/>
    <property type="molecule type" value="Genomic_DNA"/>
</dbReference>
<dbReference type="RefSeq" id="WP_123175007.1">
    <property type="nucleotide sequence ID" value="NZ_QWDD01000001.1"/>
</dbReference>
<evidence type="ECO:0000259" key="2">
    <source>
        <dbReference type="Pfam" id="PF13005"/>
    </source>
</evidence>
<dbReference type="PANTHER" id="PTHR33678">
    <property type="entry name" value="BLL1576 PROTEIN"/>
    <property type="match status" value="1"/>
</dbReference>
<accession>A0A3M9XTE6</accession>
<dbReference type="InterPro" id="IPR024463">
    <property type="entry name" value="Transposase_TnpC_homeodom"/>
</dbReference>
<name>A0A3M9XTE6_9HYPH</name>
<dbReference type="InterPro" id="IPR039552">
    <property type="entry name" value="IS66_C"/>
</dbReference>
<feature type="domain" description="Transposase IS66 C-terminal" evidence="4">
    <location>
        <begin position="499"/>
        <end position="536"/>
    </location>
</feature>
<evidence type="ECO:0000313" key="5">
    <source>
        <dbReference type="EMBL" id="RNJ48035.1"/>
    </source>
</evidence>
<keyword evidence="11" id="KW-1185">Reference proteome</keyword>
<sequence>MDAARAVLARENAALKAALAVAQTKSLDVAAELAVARAKASEDMALIAQQKLRIAKLERQVYGQRSERSARLIDQLALTFEELETSATEDELAAERAVARTTTVAGFTRKRPERNTFPDHLPRERVVIDPPTACECCGSARLRKLGEDVTRTLETTPRQWKVIETVREKFTCRDCEKISQAPAPFHVIARGWAGASLLAMIVFEKFGQHQPLNRQAERYALEGVPIALSTMADAVGSVCTTLEPLLRLVESHVMAAERLHGDDTTVPVLAEGKTDTGRCWIYVRDDKPFGGAGPPAAMFYYSRDRRGEHPQAHLAGYAGILQADAYDGYNRLYLADRKPGPVKEAACWVHARRPFFAMADLDENARRKAAGKKEIPLSPIAIEVVRRIDALFEIERSINGKSAEERLAVRRTLSGPLVDDLRVYLREQAARLSRGHDLVKAINYMLKRWAAFTLFLDDGRVCLSNNAAERGLRGIALGRKSWLFCGSDRGGQRAAAMYSLIVTAKMNGVDPQAWLADVLSRIAAHPAHRIDELLPWNWAPQGSTISARAA</sequence>
<dbReference type="NCBIfam" id="NF033517">
    <property type="entry name" value="transpos_IS66"/>
    <property type="match status" value="1"/>
</dbReference>